<keyword evidence="2" id="KW-0378">Hydrolase</keyword>
<dbReference type="Gene3D" id="3.40.50.300">
    <property type="entry name" value="P-loop containing nucleotide triphosphate hydrolases"/>
    <property type="match status" value="1"/>
</dbReference>
<keyword evidence="2" id="KW-0547">Nucleotide-binding</keyword>
<dbReference type="SUPFAM" id="SSF52540">
    <property type="entry name" value="P-loop containing nucleoside triphosphate hydrolases"/>
    <property type="match status" value="1"/>
</dbReference>
<dbReference type="GO" id="GO:0004386">
    <property type="term" value="F:helicase activity"/>
    <property type="evidence" value="ECO:0007669"/>
    <property type="project" value="UniProtKB-KW"/>
</dbReference>
<dbReference type="EMBL" id="GG749446">
    <property type="protein sequence ID" value="EGE83225.2"/>
    <property type="molecule type" value="Genomic_DNA"/>
</dbReference>
<organism evidence="2">
    <name type="scientific">Ajellomyces dermatitidis (strain ATCC 18188 / CBS 674.68)</name>
    <name type="common">Blastomyces dermatitidis</name>
    <dbReference type="NCBI Taxonomy" id="653446"/>
    <lineage>
        <taxon>Eukaryota</taxon>
        <taxon>Fungi</taxon>
        <taxon>Dikarya</taxon>
        <taxon>Ascomycota</taxon>
        <taxon>Pezizomycotina</taxon>
        <taxon>Eurotiomycetes</taxon>
        <taxon>Eurotiomycetidae</taxon>
        <taxon>Onygenales</taxon>
        <taxon>Ajellomycetaceae</taxon>
        <taxon>Blastomyces</taxon>
    </lineage>
</organism>
<dbReference type="OrthoDB" id="4186710at2759"/>
<feature type="region of interest" description="Disordered" evidence="1">
    <location>
        <begin position="313"/>
        <end position="343"/>
    </location>
</feature>
<feature type="compositionally biased region" description="Basic and acidic residues" evidence="1">
    <location>
        <begin position="276"/>
        <end position="289"/>
    </location>
</feature>
<sequence>MFCGSLESLIARATPQSEGNQIVPLNPRKRSRGKPNTKGSGSRDPEETVMDWVDRAGHKMPGTKLTAISSCLADWFRRFSRTKVVIFTQFLGMASILSSMCQKNGWGQSVEQQVLGLTLQLQINASWLISGGTKPWSNRHIHAFSRIFRIRQQRNVEFVRIVVQNSIDDRIQLIQNEKTDGIEQVIGSEVLTSRDTLANLCTVLGIEQDDSMERGYRFISDKEAERRHEAAPVTVFDGETGKAPGQAEADTCASAASNINGLADSRSNPPGVGNVKDTESTESSADKVGDVGTINDGETCEIASIGGGTLAKGTKSVIANGTGEPVGPSQATREVGSDVSRDL</sequence>
<name>F2TJ12_AJEDA</name>
<feature type="region of interest" description="Disordered" evidence="1">
    <location>
        <begin position="17"/>
        <end position="48"/>
    </location>
</feature>
<keyword evidence="2" id="KW-0347">Helicase</keyword>
<proteinExistence type="predicted"/>
<evidence type="ECO:0000313" key="2">
    <source>
        <dbReference type="EMBL" id="EGE83225.2"/>
    </source>
</evidence>
<dbReference type="HOGENOM" id="CLU_051865_0_0_1"/>
<dbReference type="InterPro" id="IPR027417">
    <property type="entry name" value="P-loop_NTPase"/>
</dbReference>
<protein>
    <submittedName>
        <fullName evidence="2">DNA repair helicase</fullName>
    </submittedName>
</protein>
<dbReference type="AlphaFoldDB" id="F2TJ12"/>
<evidence type="ECO:0000256" key="1">
    <source>
        <dbReference type="SAM" id="MobiDB-lite"/>
    </source>
</evidence>
<feature type="region of interest" description="Disordered" evidence="1">
    <location>
        <begin position="260"/>
        <end position="292"/>
    </location>
</feature>
<keyword evidence="2" id="KW-0067">ATP-binding</keyword>
<dbReference type="Proteomes" id="UP000007802">
    <property type="component" value="Unassembled WGS sequence"/>
</dbReference>
<accession>F2TJ12</accession>
<reference evidence="2" key="1">
    <citation type="submission" date="2010-03" db="EMBL/GenBank/DDBJ databases">
        <title>Annotation of Blastomyces dermatitidis strain ATCC 18188.</title>
        <authorList>
            <consortium name="The Broad Institute Genome Sequencing Platform"/>
            <consortium name="Broad Institute Genome Sequencing Center for Infectious Disease."/>
            <person name="Cuomo C."/>
            <person name="Klein B."/>
            <person name="Sullivan T."/>
            <person name="Heitman J."/>
            <person name="Young S."/>
            <person name="Zeng Q."/>
            <person name="Gargeya S."/>
            <person name="Alvarado L."/>
            <person name="Berlin A.M."/>
            <person name="Chapman S.B."/>
            <person name="Chen Z."/>
            <person name="Freedman E."/>
            <person name="Gellesch M."/>
            <person name="Goldberg J."/>
            <person name="Griggs A."/>
            <person name="Gujja S."/>
            <person name="Heilman E."/>
            <person name="Heiman D."/>
            <person name="Howarth C."/>
            <person name="Mehta T."/>
            <person name="Neiman D."/>
            <person name="Pearson M."/>
            <person name="Roberts A."/>
            <person name="Saif S."/>
            <person name="Shea T."/>
            <person name="Shenoy N."/>
            <person name="Sisk P."/>
            <person name="Stolte C."/>
            <person name="Sykes S."/>
            <person name="White J."/>
            <person name="Yandava C."/>
            <person name="Haas B."/>
            <person name="Nusbaum C."/>
            <person name="Birren B."/>
        </authorList>
    </citation>
    <scope>NUCLEOTIDE SEQUENCE [LARGE SCALE GENOMIC DNA]</scope>
    <source>
        <strain evidence="2">ATCC 18188</strain>
    </source>
</reference>
<gene>
    <name evidence="2" type="ORF">BDDG_06169</name>
</gene>